<proteinExistence type="predicted"/>
<gene>
    <name evidence="1" type="ORF">F8566_01095</name>
</gene>
<evidence type="ECO:0000313" key="1">
    <source>
        <dbReference type="EMBL" id="KAB2352325.1"/>
    </source>
</evidence>
<evidence type="ECO:0000313" key="2">
    <source>
        <dbReference type="Proteomes" id="UP000468735"/>
    </source>
</evidence>
<comment type="caution">
    <text evidence="1">The sequence shown here is derived from an EMBL/GenBank/DDBJ whole genome shotgun (WGS) entry which is preliminary data.</text>
</comment>
<protein>
    <submittedName>
        <fullName evidence="1">Uncharacterized protein</fullName>
    </submittedName>
</protein>
<dbReference type="AlphaFoldDB" id="A0A6H9Z9H1"/>
<keyword evidence="2" id="KW-1185">Reference proteome</keyword>
<dbReference type="RefSeq" id="WP_151557025.1">
    <property type="nucleotide sequence ID" value="NZ_WBMT01000001.1"/>
</dbReference>
<sequence>MVGTKTHFTSEKAPCGRTVDGEHYVDRDEEGLVIRDEFFACGCRLIRHEYHDGSVDVRTVRHDGKRVSEPGPDHGA</sequence>
<dbReference type="Proteomes" id="UP000468735">
    <property type="component" value="Unassembled WGS sequence"/>
</dbReference>
<dbReference type="EMBL" id="WBMT01000001">
    <property type="protein sequence ID" value="KAB2352325.1"/>
    <property type="molecule type" value="Genomic_DNA"/>
</dbReference>
<accession>A0A6H9Z9H1</accession>
<reference evidence="1 2" key="1">
    <citation type="submission" date="2019-09" db="EMBL/GenBank/DDBJ databases">
        <title>Actinomadura physcomitrii sp. nov., a novel actinomycete isolated from moss [Physcomitrium sphaericum (Ludw) Fuernr].</title>
        <authorList>
            <person name="Zhuang X."/>
            <person name="Liu C."/>
        </authorList>
    </citation>
    <scope>NUCLEOTIDE SEQUENCE [LARGE SCALE GENOMIC DNA]</scope>
    <source>
        <strain evidence="1 2">HMC1</strain>
    </source>
</reference>
<organism evidence="1 2">
    <name type="scientific">Actinomadura rudentiformis</name>
    <dbReference type="NCBI Taxonomy" id="359158"/>
    <lineage>
        <taxon>Bacteria</taxon>
        <taxon>Bacillati</taxon>
        <taxon>Actinomycetota</taxon>
        <taxon>Actinomycetes</taxon>
        <taxon>Streptosporangiales</taxon>
        <taxon>Thermomonosporaceae</taxon>
        <taxon>Actinomadura</taxon>
    </lineage>
</organism>
<name>A0A6H9Z9H1_9ACTN</name>
<dbReference type="OrthoDB" id="3828539at2"/>